<evidence type="ECO:0000256" key="3">
    <source>
        <dbReference type="ARBA" id="ARBA00023002"/>
    </source>
</evidence>
<evidence type="ECO:0008006" key="6">
    <source>
        <dbReference type="Google" id="ProtNLM"/>
    </source>
</evidence>
<sequence length="117" mass="13224">MQEPGSNGTEILNGIKYVRPGNGFVPNFQIFEKVEVNGNNEHKLFTYLKSYCPPTAISFDPKRLFYTPIKANDVSWNWETFLVDADGRVIHRVSPSADPQSLEVDIEAALTKARHNN</sequence>
<organism evidence="4">
    <name type="scientific">Arion vulgaris</name>
    <dbReference type="NCBI Taxonomy" id="1028688"/>
    <lineage>
        <taxon>Eukaryota</taxon>
        <taxon>Metazoa</taxon>
        <taxon>Spiralia</taxon>
        <taxon>Lophotrochozoa</taxon>
        <taxon>Mollusca</taxon>
        <taxon>Gastropoda</taxon>
        <taxon>Heterobranchia</taxon>
        <taxon>Euthyneura</taxon>
        <taxon>Panpulmonata</taxon>
        <taxon>Eupulmonata</taxon>
        <taxon>Stylommatophora</taxon>
        <taxon>Helicina</taxon>
        <taxon>Arionoidea</taxon>
        <taxon>Arionidae</taxon>
        <taxon>Arion</taxon>
    </lineage>
</organism>
<protein>
    <recommendedName>
        <fullName evidence="6">Glutathione peroxidase</fullName>
    </recommendedName>
</protein>
<reference evidence="4" key="1">
    <citation type="submission" date="2014-12" db="EMBL/GenBank/DDBJ databases">
        <title>Insight into the proteome of Arion vulgaris.</title>
        <authorList>
            <person name="Aradska J."/>
            <person name="Bulat T."/>
            <person name="Smidak R."/>
            <person name="Sarate P."/>
            <person name="Gangsoo J."/>
            <person name="Sialana F."/>
            <person name="Bilban M."/>
            <person name="Lubec G."/>
        </authorList>
    </citation>
    <scope>NUCLEOTIDE SEQUENCE</scope>
    <source>
        <tissue evidence="4">Skin</tissue>
    </source>
</reference>
<dbReference type="GO" id="GO:0004602">
    <property type="term" value="F:glutathione peroxidase activity"/>
    <property type="evidence" value="ECO:0007669"/>
    <property type="project" value="TreeGrafter"/>
</dbReference>
<dbReference type="PANTHER" id="PTHR11592">
    <property type="entry name" value="GLUTATHIONE PEROXIDASE"/>
    <property type="match status" value="1"/>
</dbReference>
<dbReference type="EMBL" id="HACG01031555">
    <property type="protein sequence ID" value="CEK78420.1"/>
    <property type="molecule type" value="Transcribed_RNA"/>
</dbReference>
<comment type="similarity">
    <text evidence="1">Belongs to the glutathione peroxidase family.</text>
</comment>
<dbReference type="InterPro" id="IPR036249">
    <property type="entry name" value="Thioredoxin-like_sf"/>
</dbReference>
<name>A0A0B7ABP2_9EUPU</name>
<dbReference type="EMBL" id="HACG01031554">
    <property type="protein sequence ID" value="CEK78419.1"/>
    <property type="molecule type" value="Transcribed_RNA"/>
</dbReference>
<evidence type="ECO:0000256" key="1">
    <source>
        <dbReference type="ARBA" id="ARBA00006926"/>
    </source>
</evidence>
<dbReference type="Pfam" id="PF00255">
    <property type="entry name" value="GSHPx"/>
    <property type="match status" value="1"/>
</dbReference>
<dbReference type="SUPFAM" id="SSF52833">
    <property type="entry name" value="Thioredoxin-like"/>
    <property type="match status" value="1"/>
</dbReference>
<dbReference type="InterPro" id="IPR000889">
    <property type="entry name" value="Glutathione_peroxidase"/>
</dbReference>
<keyword evidence="3" id="KW-0560">Oxidoreductase</keyword>
<evidence type="ECO:0000256" key="2">
    <source>
        <dbReference type="ARBA" id="ARBA00022559"/>
    </source>
</evidence>
<dbReference type="AlphaFoldDB" id="A0A0B7ABP2"/>
<dbReference type="GO" id="GO:0006979">
    <property type="term" value="P:response to oxidative stress"/>
    <property type="evidence" value="ECO:0007669"/>
    <property type="project" value="InterPro"/>
</dbReference>
<accession>A0A0B7ABP2</accession>
<evidence type="ECO:0000313" key="5">
    <source>
        <dbReference type="EMBL" id="CEK78420.1"/>
    </source>
</evidence>
<proteinExistence type="inferred from homology"/>
<evidence type="ECO:0000313" key="4">
    <source>
        <dbReference type="EMBL" id="CEK78419.1"/>
    </source>
</evidence>
<keyword evidence="2" id="KW-0575">Peroxidase</keyword>
<dbReference type="PANTHER" id="PTHR11592:SF81">
    <property type="entry name" value="GLUTATHIONE PEROXIDASE"/>
    <property type="match status" value="1"/>
</dbReference>
<dbReference type="Gene3D" id="3.40.30.10">
    <property type="entry name" value="Glutaredoxin"/>
    <property type="match status" value="1"/>
</dbReference>
<gene>
    <name evidence="4" type="primary">ORF110078</name>
    <name evidence="5" type="synonym">ORF110082</name>
</gene>
<dbReference type="PROSITE" id="PS51355">
    <property type="entry name" value="GLUTATHIONE_PEROXID_3"/>
    <property type="match status" value="1"/>
</dbReference>